<feature type="region of interest" description="Disordered" evidence="1">
    <location>
        <begin position="1"/>
        <end position="42"/>
    </location>
</feature>
<dbReference type="EMBL" id="JAVRRG010000089">
    <property type="protein sequence ID" value="KAK5087484.1"/>
    <property type="molecule type" value="Genomic_DNA"/>
</dbReference>
<comment type="caution">
    <text evidence="2">The sequence shown here is derived from an EMBL/GenBank/DDBJ whole genome shotgun (WGS) entry which is preliminary data.</text>
</comment>
<keyword evidence="3" id="KW-1185">Reference proteome</keyword>
<evidence type="ECO:0000256" key="1">
    <source>
        <dbReference type="SAM" id="MobiDB-lite"/>
    </source>
</evidence>
<evidence type="ECO:0000313" key="3">
    <source>
        <dbReference type="Proteomes" id="UP001345013"/>
    </source>
</evidence>
<evidence type="ECO:0000313" key="2">
    <source>
        <dbReference type="EMBL" id="KAK5087484.1"/>
    </source>
</evidence>
<feature type="compositionally biased region" description="Basic and acidic residues" evidence="1">
    <location>
        <begin position="8"/>
        <end position="33"/>
    </location>
</feature>
<organism evidence="2 3">
    <name type="scientific">Lithohypha guttulata</name>
    <dbReference type="NCBI Taxonomy" id="1690604"/>
    <lineage>
        <taxon>Eukaryota</taxon>
        <taxon>Fungi</taxon>
        <taxon>Dikarya</taxon>
        <taxon>Ascomycota</taxon>
        <taxon>Pezizomycotina</taxon>
        <taxon>Eurotiomycetes</taxon>
        <taxon>Chaetothyriomycetidae</taxon>
        <taxon>Chaetothyriales</taxon>
        <taxon>Trichomeriaceae</taxon>
        <taxon>Lithohypha</taxon>
    </lineage>
</organism>
<protein>
    <submittedName>
        <fullName evidence="2">Uncharacterized protein</fullName>
    </submittedName>
</protein>
<gene>
    <name evidence="2" type="ORF">LTR24_006675</name>
</gene>
<name>A0ABR0K5F6_9EURO</name>
<proteinExistence type="predicted"/>
<reference evidence="2 3" key="1">
    <citation type="submission" date="2023-08" db="EMBL/GenBank/DDBJ databases">
        <title>Black Yeasts Isolated from many extreme environments.</title>
        <authorList>
            <person name="Coleine C."/>
            <person name="Stajich J.E."/>
            <person name="Selbmann L."/>
        </authorList>
    </citation>
    <scope>NUCLEOTIDE SEQUENCE [LARGE SCALE GENOMIC DNA]</scope>
    <source>
        <strain evidence="2 3">CCFEE 5885</strain>
    </source>
</reference>
<dbReference type="Proteomes" id="UP001345013">
    <property type="component" value="Unassembled WGS sequence"/>
</dbReference>
<accession>A0ABR0K5F6</accession>
<sequence length="143" mass="16818">MGQHARSGKHERDRSKEFSIKEFSRRLSEEQGRKAMSAEPPTAAWMQGKRWEDLIEAATSATEADDDRDLTPFAKSKHRAWHGNCFYYYHFPTICYERGHYDTQEQNKHKYKHRGLDGDMGMGLVSDPNLRLRAWEKFIDIHT</sequence>